<sequence length="470" mass="50898">MDGHFPSAPRVKRPHLLAAGVGAVICGDFVAWQPANGQGFGCALVSFFVAAMFYLVLLCTLAEVVSRMGYAEGPSQVAACIGPRTSFIAGFAEVLKCVFVMADVATAIGAFMQEIFLTPSQLQPIWWVAFSVVTLLLNTMFFDVSMKALVVLTGAACSILLALFFLSLSTTFDFAHDVVAGVDPFRRVSLAHMVQVMPAGLWFFLGVEELFWFGKFAKDMHHSMPRAMTWSYVMLFVLSCLALLVGATSSQGSHSMMEHKFPLLDAYVTALGESDAVRYLCVCLVLGFVASLHTFTFVAGQLMTQMAEDNQLPACLAYRSKVTGAPTISALIATLLALVLAEVIFQAEEYNYEALRGTFISAATLCAVFVYIIELVCFFLLRRGSTGNEEKVFTSPFGVPGAVIALGLSLVFFTCTVVSPFVFSMRVSGMLISLSGLLLAGLFDAVTRCRKRIVRAADVAAPKMSRRPES</sequence>
<gene>
    <name evidence="6" type="ORF">EVOR1521_LOCUS17291</name>
</gene>
<evidence type="ECO:0000313" key="7">
    <source>
        <dbReference type="Proteomes" id="UP001178507"/>
    </source>
</evidence>
<feature type="transmembrane region" description="Helical" evidence="5">
    <location>
        <begin position="359"/>
        <end position="381"/>
    </location>
</feature>
<keyword evidence="2 5" id="KW-0812">Transmembrane</keyword>
<dbReference type="PANTHER" id="PTHR42770">
    <property type="entry name" value="AMINO ACID TRANSPORTER-RELATED"/>
    <property type="match status" value="1"/>
</dbReference>
<dbReference type="EMBL" id="CAUJNA010002259">
    <property type="protein sequence ID" value="CAJ1392102.1"/>
    <property type="molecule type" value="Genomic_DNA"/>
</dbReference>
<dbReference type="Proteomes" id="UP001178507">
    <property type="component" value="Unassembled WGS sequence"/>
</dbReference>
<proteinExistence type="predicted"/>
<feature type="transmembrane region" description="Helical" evidence="5">
    <location>
        <begin position="227"/>
        <end position="247"/>
    </location>
</feature>
<evidence type="ECO:0000313" key="6">
    <source>
        <dbReference type="EMBL" id="CAJ1392102.1"/>
    </source>
</evidence>
<protein>
    <submittedName>
        <fullName evidence="6">Uncharacterized protein</fullName>
    </submittedName>
</protein>
<feature type="transmembrane region" description="Helical" evidence="5">
    <location>
        <begin position="402"/>
        <end position="423"/>
    </location>
</feature>
<name>A0AA36ISK5_9DINO</name>
<feature type="transmembrane region" description="Helical" evidence="5">
    <location>
        <begin position="328"/>
        <end position="347"/>
    </location>
</feature>
<feature type="transmembrane region" description="Helical" evidence="5">
    <location>
        <begin position="429"/>
        <end position="446"/>
    </location>
</feature>
<feature type="transmembrane region" description="Helical" evidence="5">
    <location>
        <begin position="87"/>
        <end position="112"/>
    </location>
</feature>
<evidence type="ECO:0000256" key="2">
    <source>
        <dbReference type="ARBA" id="ARBA00022692"/>
    </source>
</evidence>
<reference evidence="6" key="1">
    <citation type="submission" date="2023-08" db="EMBL/GenBank/DDBJ databases">
        <authorList>
            <person name="Chen Y."/>
            <person name="Shah S."/>
            <person name="Dougan E. K."/>
            <person name="Thang M."/>
            <person name="Chan C."/>
        </authorList>
    </citation>
    <scope>NUCLEOTIDE SEQUENCE</scope>
</reference>
<dbReference type="PIRSF" id="PIRSF006060">
    <property type="entry name" value="AA_transporter"/>
    <property type="match status" value="1"/>
</dbReference>
<feature type="transmembrane region" description="Helical" evidence="5">
    <location>
        <begin position="44"/>
        <end position="66"/>
    </location>
</feature>
<feature type="transmembrane region" description="Helical" evidence="5">
    <location>
        <begin position="124"/>
        <end position="142"/>
    </location>
</feature>
<dbReference type="PANTHER" id="PTHR42770:SF7">
    <property type="entry name" value="MEMBRANE PROTEIN"/>
    <property type="match status" value="1"/>
</dbReference>
<feature type="transmembrane region" description="Helical" evidence="5">
    <location>
        <begin position="188"/>
        <end position="207"/>
    </location>
</feature>
<evidence type="ECO:0000256" key="5">
    <source>
        <dbReference type="SAM" id="Phobius"/>
    </source>
</evidence>
<evidence type="ECO:0000256" key="1">
    <source>
        <dbReference type="ARBA" id="ARBA00004141"/>
    </source>
</evidence>
<comment type="subcellular location">
    <subcellularLocation>
        <location evidence="1">Membrane</location>
        <topology evidence="1">Multi-pass membrane protein</topology>
    </subcellularLocation>
</comment>
<comment type="caution">
    <text evidence="6">The sequence shown here is derived from an EMBL/GenBank/DDBJ whole genome shotgun (WGS) entry which is preliminary data.</text>
</comment>
<evidence type="ECO:0000256" key="3">
    <source>
        <dbReference type="ARBA" id="ARBA00022989"/>
    </source>
</evidence>
<feature type="transmembrane region" description="Helical" evidence="5">
    <location>
        <begin position="149"/>
        <end position="168"/>
    </location>
</feature>
<dbReference type="GO" id="GO:0016020">
    <property type="term" value="C:membrane"/>
    <property type="evidence" value="ECO:0007669"/>
    <property type="project" value="UniProtKB-SubCell"/>
</dbReference>
<keyword evidence="4 5" id="KW-0472">Membrane</keyword>
<keyword evidence="7" id="KW-1185">Reference proteome</keyword>
<feature type="transmembrane region" description="Helical" evidence="5">
    <location>
        <begin position="276"/>
        <end position="298"/>
    </location>
</feature>
<evidence type="ECO:0000256" key="4">
    <source>
        <dbReference type="ARBA" id="ARBA00023136"/>
    </source>
</evidence>
<dbReference type="AlphaFoldDB" id="A0AA36ISK5"/>
<dbReference type="InterPro" id="IPR050367">
    <property type="entry name" value="APC_superfamily"/>
</dbReference>
<organism evidence="6 7">
    <name type="scientific">Effrenium voratum</name>
    <dbReference type="NCBI Taxonomy" id="2562239"/>
    <lineage>
        <taxon>Eukaryota</taxon>
        <taxon>Sar</taxon>
        <taxon>Alveolata</taxon>
        <taxon>Dinophyceae</taxon>
        <taxon>Suessiales</taxon>
        <taxon>Symbiodiniaceae</taxon>
        <taxon>Effrenium</taxon>
    </lineage>
</organism>
<keyword evidence="3 5" id="KW-1133">Transmembrane helix</keyword>
<accession>A0AA36ISK5</accession>
<dbReference type="Gene3D" id="1.20.1740.10">
    <property type="entry name" value="Amino acid/polyamine transporter I"/>
    <property type="match status" value="1"/>
</dbReference>